<evidence type="ECO:0000256" key="7">
    <source>
        <dbReference type="SAM" id="MobiDB-lite"/>
    </source>
</evidence>
<dbReference type="PANTHER" id="PTHR46373">
    <property type="entry name" value="PROTEIN RKD4"/>
    <property type="match status" value="1"/>
</dbReference>
<sequence length="988" mass="99619">MDTATAGPMMREDVQGALGAAFSAGMVGAHGSSALPLHLGAAHAATIAQLAASPLAFATIAGPLAVADFAQANVELLRSRSSAEQRPEQPRPSALPTARLIEVARAALQTVRRGQGVPLGAAPAAASEPTASERQREVVGGSQGRPPLLKREAPESDSVDRDRLSEAKRTRIDAPDAQTRFSLSASVPAAAASSADAVAHVSADSADTSVPAPVAELAESVPISTAAPAKLVSPFAAPPLPQLPGQSSVSGCDADGATTRATGAGSQAAPSLGGFKSAFAAAAAAELWEPGCSFTTGRRSARSSALKSNGTASLPRALASEGQSLSRRGSGFVVAAAALAIGSDATAANAAAHSGLERPERGRSGTMGAWGSGGGSKPESAASADLRRLAQLAEAAALLEGFSAGHVRGNAADGADTGGKATTSPSRHRAGSLPTAGMVAASGAAASATGSGGSGSGGCGGSSGRQQAPQQHQQLAGNSSGAGAAHGGGGASLRSANSLPLRALESQPLPGSRSRSERAARDGSPDSADGCNGSAGLSRGRSGELDSWRGGARGSGAHDDGTDADEGMEGDDLLADEDEDDSAGGDSSGRSLTDRYRAVLKASAQQRGRGSGSAGRGGGGRAGSPDDEDVLGRSGSMRNGVCARIASITKERLQQVYHLNIEEAARELGIGMTKLKEHCRTLGIPRWPSRKLKSMDKLIESLNERAAIEPATKEVINDILAEIESFKRAIYENPCLEVEEDIKRLRQSNFKKEYQQRQVEQRLRVSEPRSERERGGASSLGRAASGSLATSSQQQERPATGSGAVASRGARYGGNLESSPSLPLTEAGACGMGVPVGVAALALAAQAAEMPAVNLARAASLAAVAGLIQPVMPPSNVLDISVQSAAALAPPPPPQLPGLLPPQLHQLLLVQQHAALHSQGITALLPAGVLPMPLQAADKPQERAGDTNHCDAPAAAEPLSAADNLAERVSVAVDRVGSEASPKVAVER</sequence>
<feature type="region of interest" description="Disordered" evidence="7">
    <location>
        <begin position="756"/>
        <end position="812"/>
    </location>
</feature>
<feature type="compositionally biased region" description="Low complexity" evidence="7">
    <location>
        <begin position="436"/>
        <end position="449"/>
    </location>
</feature>
<feature type="compositionally biased region" description="Low complexity" evidence="7">
    <location>
        <begin position="464"/>
        <end position="483"/>
    </location>
</feature>
<dbReference type="STRING" id="3055.A8IRH1"/>
<keyword evidence="9" id="KW-1185">Reference proteome</keyword>
<dbReference type="RefSeq" id="XP_001691825.1">
    <property type="nucleotide sequence ID" value="XM_001691773.2"/>
</dbReference>
<dbReference type="PANTHER" id="PTHR46373:SF2">
    <property type="entry name" value="RWP-RK DOMAIN-CONTAINING PROTEIN"/>
    <property type="match status" value="1"/>
</dbReference>
<dbReference type="GeneID" id="5717422"/>
<dbReference type="PaxDb" id="3055-EDP04315"/>
<dbReference type="PROSITE" id="PS51519">
    <property type="entry name" value="RWP_RK"/>
    <property type="match status" value="1"/>
</dbReference>
<keyword evidence="6" id="KW-0539">Nucleus</keyword>
<evidence type="ECO:0000313" key="9">
    <source>
        <dbReference type="Proteomes" id="UP000006906"/>
    </source>
</evidence>
<feature type="region of interest" description="Disordered" evidence="7">
    <location>
        <begin position="79"/>
        <end position="98"/>
    </location>
</feature>
<feature type="compositionally biased region" description="Basic and acidic residues" evidence="7">
    <location>
        <begin position="756"/>
        <end position="775"/>
    </location>
</feature>
<evidence type="ECO:0000313" key="8">
    <source>
        <dbReference type="EMBL" id="PNW85399.1"/>
    </source>
</evidence>
<accession>A8IRH1</accession>
<dbReference type="OMA" id="YENPCLE"/>
<feature type="region of interest" description="Disordered" evidence="7">
    <location>
        <begin position="409"/>
        <end position="635"/>
    </location>
</feature>
<evidence type="ECO:0000256" key="3">
    <source>
        <dbReference type="ARBA" id="ARBA00023054"/>
    </source>
</evidence>
<feature type="compositionally biased region" description="Basic and acidic residues" evidence="7">
    <location>
        <begin position="149"/>
        <end position="174"/>
    </location>
</feature>
<dbReference type="GO" id="GO:0003677">
    <property type="term" value="F:DNA binding"/>
    <property type="evidence" value="ECO:0007669"/>
    <property type="project" value="UniProtKB-KW"/>
</dbReference>
<dbReference type="InParanoid" id="A8IRH1"/>
<feature type="compositionally biased region" description="Acidic residues" evidence="7">
    <location>
        <begin position="562"/>
        <end position="583"/>
    </location>
</feature>
<reference evidence="8 9" key="1">
    <citation type="journal article" date="2007" name="Science">
        <title>The Chlamydomonas genome reveals the evolution of key animal and plant functions.</title>
        <authorList>
            <person name="Merchant S.S."/>
            <person name="Prochnik S.E."/>
            <person name="Vallon O."/>
            <person name="Harris E.H."/>
            <person name="Karpowicz S.J."/>
            <person name="Witman G.B."/>
            <person name="Terry A."/>
            <person name="Salamov A."/>
            <person name="Fritz-Laylin L.K."/>
            <person name="Marechal-Drouard L."/>
            <person name="Marshall W.F."/>
            <person name="Qu L.H."/>
            <person name="Nelson D.R."/>
            <person name="Sanderfoot A.A."/>
            <person name="Spalding M.H."/>
            <person name="Kapitonov V.V."/>
            <person name="Ren Q."/>
            <person name="Ferris P."/>
            <person name="Lindquist E."/>
            <person name="Shapiro H."/>
            <person name="Lucas S.M."/>
            <person name="Grimwood J."/>
            <person name="Schmutz J."/>
            <person name="Cardol P."/>
            <person name="Cerutti H."/>
            <person name="Chanfreau G."/>
            <person name="Chen C.L."/>
            <person name="Cognat V."/>
            <person name="Croft M.T."/>
            <person name="Dent R."/>
            <person name="Dutcher S."/>
            <person name="Fernandez E."/>
            <person name="Fukuzawa H."/>
            <person name="Gonzalez-Ballester D."/>
            <person name="Gonzalez-Halphen D."/>
            <person name="Hallmann A."/>
            <person name="Hanikenne M."/>
            <person name="Hippler M."/>
            <person name="Inwood W."/>
            <person name="Jabbari K."/>
            <person name="Kalanon M."/>
            <person name="Kuras R."/>
            <person name="Lefebvre P.A."/>
            <person name="Lemaire S.D."/>
            <person name="Lobanov A.V."/>
            <person name="Lohr M."/>
            <person name="Manuell A."/>
            <person name="Meier I."/>
            <person name="Mets L."/>
            <person name="Mittag M."/>
            <person name="Mittelmeier T."/>
            <person name="Moroney J.V."/>
            <person name="Moseley J."/>
            <person name="Napoli C."/>
            <person name="Nedelcu A.M."/>
            <person name="Niyogi K."/>
            <person name="Novoselov S.V."/>
            <person name="Paulsen I.T."/>
            <person name="Pazour G."/>
            <person name="Purton S."/>
            <person name="Ral J.P."/>
            <person name="Riano-Pachon D.M."/>
            <person name="Riekhof W."/>
            <person name="Rymarquis L."/>
            <person name="Schroda M."/>
            <person name="Stern D."/>
            <person name="Umen J."/>
            <person name="Willows R."/>
            <person name="Wilson N."/>
            <person name="Zimmer S.L."/>
            <person name="Allmer J."/>
            <person name="Balk J."/>
            <person name="Bisova K."/>
            <person name="Chen C.J."/>
            <person name="Elias M."/>
            <person name="Gendler K."/>
            <person name="Hauser C."/>
            <person name="Lamb M.R."/>
            <person name="Ledford H."/>
            <person name="Long J.C."/>
            <person name="Minagawa J."/>
            <person name="Page M.D."/>
            <person name="Pan J."/>
            <person name="Pootakham W."/>
            <person name="Roje S."/>
            <person name="Rose A."/>
            <person name="Stahlberg E."/>
            <person name="Terauchi A.M."/>
            <person name="Yang P."/>
            <person name="Ball S."/>
            <person name="Bowler C."/>
            <person name="Dieckmann C.L."/>
            <person name="Gladyshev V.N."/>
            <person name="Green P."/>
            <person name="Jorgensen R."/>
            <person name="Mayfield S."/>
            <person name="Mueller-Roeber B."/>
            <person name="Rajamani S."/>
            <person name="Sayre R.T."/>
            <person name="Brokstein P."/>
            <person name="Dubchak I."/>
            <person name="Goodstein D."/>
            <person name="Hornick L."/>
            <person name="Huang Y.W."/>
            <person name="Jhaveri J."/>
            <person name="Luo Y."/>
            <person name="Martinez D."/>
            <person name="Ngau W.C."/>
            <person name="Otillar B."/>
            <person name="Poliakov A."/>
            <person name="Porter A."/>
            <person name="Szajkowski L."/>
            <person name="Werner G."/>
            <person name="Zhou K."/>
            <person name="Grigoriev I.V."/>
            <person name="Rokhsar D.S."/>
            <person name="Grossman A.R."/>
        </authorList>
    </citation>
    <scope>NUCLEOTIDE SEQUENCE [LARGE SCALE GENOMIC DNA]</scope>
    <source>
        <strain evidence="9">CC-503</strain>
    </source>
</reference>
<feature type="region of interest" description="Disordered" evidence="7">
    <location>
        <begin position="937"/>
        <end position="959"/>
    </location>
</feature>
<dbReference type="eggNOG" id="ENOG502QSPQ">
    <property type="taxonomic scope" value="Eukaryota"/>
</dbReference>
<keyword evidence="3" id="KW-0175">Coiled coil</keyword>
<gene>
    <name evidence="8" type="ORF">CHLRE_03g184600v5</name>
</gene>
<feature type="compositionally biased region" description="Basic and acidic residues" evidence="7">
    <location>
        <begin position="514"/>
        <end position="524"/>
    </location>
</feature>
<proteinExistence type="predicted"/>
<feature type="compositionally biased region" description="Basic and acidic residues" evidence="7">
    <location>
        <begin position="939"/>
        <end position="949"/>
    </location>
</feature>
<dbReference type="Gramene" id="PNW85399">
    <property type="protein sequence ID" value="PNW85399"/>
    <property type="gene ID" value="CHLRE_03g184600v5"/>
</dbReference>
<feature type="compositionally biased region" description="Basic and acidic residues" evidence="7">
    <location>
        <begin position="79"/>
        <end position="89"/>
    </location>
</feature>
<feature type="compositionally biased region" description="Gly residues" evidence="7">
    <location>
        <begin position="450"/>
        <end position="463"/>
    </location>
</feature>
<feature type="compositionally biased region" description="Low complexity" evidence="7">
    <location>
        <begin position="121"/>
        <end position="130"/>
    </location>
</feature>
<feature type="region of interest" description="Disordered" evidence="7">
    <location>
        <begin position="352"/>
        <end position="383"/>
    </location>
</feature>
<dbReference type="OrthoDB" id="6270329at2759"/>
<dbReference type="Pfam" id="PF02042">
    <property type="entry name" value="RWP-RK"/>
    <property type="match status" value="1"/>
</dbReference>
<dbReference type="KEGG" id="cre:CHLRE_03g184600v5"/>
<feature type="compositionally biased region" description="Low complexity" evidence="7">
    <location>
        <begin position="776"/>
        <end position="792"/>
    </location>
</feature>
<name>A8IRH1_CHLRE</name>
<feature type="region of interest" description="Disordered" evidence="7">
    <location>
        <begin position="119"/>
        <end position="175"/>
    </location>
</feature>
<feature type="compositionally biased region" description="Gly residues" evidence="7">
    <location>
        <begin position="609"/>
        <end position="622"/>
    </location>
</feature>
<organism evidence="8 9">
    <name type="scientific">Chlamydomonas reinhardtii</name>
    <name type="common">Chlamydomonas smithii</name>
    <dbReference type="NCBI Taxonomy" id="3055"/>
    <lineage>
        <taxon>Eukaryota</taxon>
        <taxon>Viridiplantae</taxon>
        <taxon>Chlorophyta</taxon>
        <taxon>core chlorophytes</taxon>
        <taxon>Chlorophyceae</taxon>
        <taxon>CS clade</taxon>
        <taxon>Chlamydomonadales</taxon>
        <taxon>Chlamydomonadaceae</taxon>
        <taxon>Chlamydomonas</taxon>
    </lineage>
</organism>
<evidence type="ECO:0000256" key="6">
    <source>
        <dbReference type="ARBA" id="ARBA00023242"/>
    </source>
</evidence>
<feature type="compositionally biased region" description="Low complexity" evidence="7">
    <location>
        <begin position="409"/>
        <end position="423"/>
    </location>
</feature>
<dbReference type="GO" id="GO:0003700">
    <property type="term" value="F:DNA-binding transcription factor activity"/>
    <property type="evidence" value="ECO:0007669"/>
    <property type="project" value="InterPro"/>
</dbReference>
<evidence type="ECO:0000256" key="2">
    <source>
        <dbReference type="ARBA" id="ARBA00023015"/>
    </source>
</evidence>
<evidence type="ECO:0000256" key="1">
    <source>
        <dbReference type="ARBA" id="ARBA00004049"/>
    </source>
</evidence>
<dbReference type="InterPro" id="IPR044607">
    <property type="entry name" value="RKD-like"/>
</dbReference>
<evidence type="ECO:0000256" key="4">
    <source>
        <dbReference type="ARBA" id="ARBA00023125"/>
    </source>
</evidence>
<evidence type="ECO:0000256" key="5">
    <source>
        <dbReference type="ARBA" id="ARBA00023163"/>
    </source>
</evidence>
<dbReference type="HOGENOM" id="CLU_302148_0_0_1"/>
<dbReference type="InterPro" id="IPR003035">
    <property type="entry name" value="RWP-RK_dom"/>
</dbReference>
<keyword evidence="2" id="KW-0805">Transcription regulation</keyword>
<comment type="function">
    <text evidence="1">Putative transcription factor.</text>
</comment>
<dbReference type="EMBL" id="CM008964">
    <property type="protein sequence ID" value="PNW85399.1"/>
    <property type="molecule type" value="Genomic_DNA"/>
</dbReference>
<dbReference type="AlphaFoldDB" id="A8IRH1"/>
<dbReference type="Proteomes" id="UP000006906">
    <property type="component" value="Chromosome 3"/>
</dbReference>
<keyword evidence="4" id="KW-0238">DNA-binding</keyword>
<protein>
    <submittedName>
        <fullName evidence="8">Uncharacterized protein</fullName>
    </submittedName>
</protein>
<keyword evidence="5" id="KW-0804">Transcription</keyword>